<sequence>MTHVFPRVEHGRRDPSTFVSRIPLDAPPSPHEHASATIAWLGNSDELETLVRDRVQAAGFDVATAKTPRGHVRAVVCEASLLASAAETHPSLPLFAVCTHAPDPRDYQQALAHGARALRFLPAESSELISDLSSLATSSGRSRVLACLSGHGGAGSTSLAIALALASSSRNMPATLVDADPFGGGIDTLVQARHVAGARWSDLGAASGTTDAEVLLDALPLIDGYRLLTFSGTREESVNPQVIASLANAPGTLVLDAPLGAGIEPHVSPDITLVSVHPSEHALAATVRTLDVLREVHPRTRIGIALRTRRRGESYRARDVAEQLGAPIVLEYRSAREGFVPGLDRDRKGIEAACKRFLAKLADSGMGGGSA</sequence>
<dbReference type="Gene3D" id="3.40.50.300">
    <property type="entry name" value="P-loop containing nucleotide triphosphate hydrolases"/>
    <property type="match status" value="1"/>
</dbReference>
<evidence type="ECO:0008006" key="3">
    <source>
        <dbReference type="Google" id="ProtNLM"/>
    </source>
</evidence>
<proteinExistence type="predicted"/>
<dbReference type="EMBL" id="CP023482">
    <property type="protein sequence ID" value="ATH95941.1"/>
    <property type="molecule type" value="Genomic_DNA"/>
</dbReference>
<keyword evidence="2" id="KW-1185">Reference proteome</keyword>
<accession>A0ABM6PM92</accession>
<gene>
    <name evidence="1" type="ORF">COP05_01665</name>
</gene>
<evidence type="ECO:0000313" key="1">
    <source>
        <dbReference type="EMBL" id="ATH95941.1"/>
    </source>
</evidence>
<organism evidence="1 2">
    <name type="scientific">Dermabacter jinjuensis</name>
    <dbReference type="NCBI Taxonomy" id="1667168"/>
    <lineage>
        <taxon>Bacteria</taxon>
        <taxon>Bacillati</taxon>
        <taxon>Actinomycetota</taxon>
        <taxon>Actinomycetes</taxon>
        <taxon>Micrococcales</taxon>
        <taxon>Dermabacteraceae</taxon>
        <taxon>Dermabacter</taxon>
    </lineage>
</organism>
<evidence type="ECO:0000313" key="2">
    <source>
        <dbReference type="Proteomes" id="UP000815698"/>
    </source>
</evidence>
<dbReference type="Proteomes" id="UP000815698">
    <property type="component" value="Chromosome"/>
</dbReference>
<name>A0ABM6PM92_9MICO</name>
<dbReference type="SUPFAM" id="SSF52540">
    <property type="entry name" value="P-loop containing nucleoside triphosphate hydrolases"/>
    <property type="match status" value="1"/>
</dbReference>
<reference evidence="1 2" key="1">
    <citation type="journal article" date="2016" name="Int. J. Syst. Evol. Microbiol.">
        <title>Dermabacter jinjuensis sp. nov., a novel species of the genus Dermabacter isolated from a clinical specimen.</title>
        <authorList>
            <person name="Park Y.K."/>
            <person name="Lee K.M."/>
            <person name="Lee W.K."/>
            <person name="Cho M.J."/>
            <person name="Lee H.S."/>
            <person name="Cho Y.G."/>
            <person name="Lee Y.C."/>
            <person name="Lee W.K."/>
            <person name="Seong W.K."/>
            <person name="Hwang K.J."/>
        </authorList>
    </citation>
    <scope>NUCLEOTIDE SEQUENCE [LARGE SCALE GENOMIC DNA]</scope>
    <source>
        <strain evidence="1 2">32T</strain>
    </source>
</reference>
<protein>
    <recommendedName>
        <fullName evidence="3">Secretion/DNA translocation related CpaE-like protein</fullName>
    </recommendedName>
</protein>
<dbReference type="InterPro" id="IPR027417">
    <property type="entry name" value="P-loop_NTPase"/>
</dbReference>
<dbReference type="RefSeq" id="WP_096882476.1">
    <property type="nucleotide sequence ID" value="NZ_CP023482.1"/>
</dbReference>